<protein>
    <recommendedName>
        <fullName evidence="3 12">V-type ATP synthase alpha chain</fullName>
        <ecNumber evidence="2 12">7.1.2.2</ecNumber>
    </recommendedName>
    <alternativeName>
        <fullName evidence="9 12">V-ATPase subunit A</fullName>
    </alternativeName>
</protein>
<dbReference type="SUPFAM" id="SSF47917">
    <property type="entry name" value="C-terminal domain of alpha and beta subunits of F1 ATP synthase"/>
    <property type="match status" value="1"/>
</dbReference>
<evidence type="ECO:0000313" key="18">
    <source>
        <dbReference type="Proteomes" id="UP000220251"/>
    </source>
</evidence>
<dbReference type="Gene3D" id="2.40.50.100">
    <property type="match status" value="1"/>
</dbReference>
<keyword evidence="7 12" id="KW-1278">Translocase</keyword>
<evidence type="ECO:0000259" key="13">
    <source>
        <dbReference type="Pfam" id="PF00006"/>
    </source>
</evidence>
<name>A0A0H5E466_9BACT</name>
<feature type="domain" description="ATPase F1/V1/A1 complex alpha/beta subunit N-terminal" evidence="14">
    <location>
        <begin position="21"/>
        <end position="83"/>
    </location>
</feature>
<dbReference type="InterPro" id="IPR000194">
    <property type="entry name" value="ATPase_F1/V1/A1_a/bsu_nucl-bd"/>
</dbReference>
<dbReference type="Gene3D" id="1.10.1140.10">
    <property type="entry name" value="Bovine Mitochondrial F1-atpase, Atp Synthase Beta Chain, Chain D, domain 3"/>
    <property type="match status" value="1"/>
</dbReference>
<evidence type="ECO:0000256" key="1">
    <source>
        <dbReference type="ARBA" id="ARBA00008936"/>
    </source>
</evidence>
<keyword evidence="12" id="KW-0375">Hydrogen ion transport</keyword>
<feature type="domain" description="ATP synthase A/B type C-terminal" evidence="16">
    <location>
        <begin position="467"/>
        <end position="544"/>
    </location>
</feature>
<dbReference type="Proteomes" id="UP000220251">
    <property type="component" value="Unassembled WGS sequence"/>
</dbReference>
<reference evidence="18" key="1">
    <citation type="submission" date="2015-06" db="EMBL/GenBank/DDBJ databases">
        <authorList>
            <person name="Bertelli C."/>
        </authorList>
    </citation>
    <scope>NUCLEOTIDE SEQUENCE [LARGE SCALE GENOMIC DNA]</scope>
    <source>
        <strain evidence="18">CRIB-30</strain>
    </source>
</reference>
<dbReference type="GO" id="GO:0005524">
    <property type="term" value="F:ATP binding"/>
    <property type="evidence" value="ECO:0007669"/>
    <property type="project" value="UniProtKB-UniRule"/>
</dbReference>
<sequence>MTQTTEIDLKEAKAKPATGRVVRAFGNLLQVEFTGNIRQGEVAMVEVDGVNLKAEVIEIVGSQAKIQVFEDTKGVRFNTPVYFSENLLEAELGPGLLTSIFDGLQNPLEKVAEEAGFFLPRGIYLPPLDRKRKWDFEPKAKVGQEVRRGDSLGTVLEERFHHQIMVPFSLWGEYKVKWVATPGSYTIDTPVAKLEDKTGKEIEVTMVQRWPIKNPLQMGEKQKPSKMMVTGCRIIDTQFPVMKGGTFCTPGPFGAGKTVLQHHLSKYSSVDIVVVCACGERAGEVVEILKEFPHLEDPHTGETLMKRTVIICNTSSMPVAARESSIYQGVTIAEYYRQMGLDVLLLADSTSRWAQALREMSGRLEEIPGEEAFPAYLSSRIAEFYERSGVVALRSGKTGSVTIGGAVSPAGGNFEEPVTQATLSVVGAFLGLSRERSDSRRYPAIDPLISWSSYVEEVGKELKGLMDEWGRTVRRANQFLKQGSEIGKRMAVVGEEGTAISDLVVFLKAELYDFVYLQQNAFDKIDAYTPLKRQVPLLEIMKAIFDAAFTFKTHDEAREYFLQLQTLIKNLNYLEFESKEYFRDLEKVKEKIAAGSAS</sequence>
<dbReference type="InterPro" id="IPR024034">
    <property type="entry name" value="ATPase_F1/V1_b/a_C"/>
</dbReference>
<gene>
    <name evidence="17" type="primary">ntpA</name>
    <name evidence="12" type="synonym">atpA</name>
    <name evidence="17" type="ORF">ELAC_0668</name>
</gene>
<proteinExistence type="inferred from homology"/>
<dbReference type="PANTHER" id="PTHR43607:SF1">
    <property type="entry name" value="H(+)-TRANSPORTING TWO-SECTOR ATPASE"/>
    <property type="match status" value="1"/>
</dbReference>
<dbReference type="GO" id="GO:0046933">
    <property type="term" value="F:proton-transporting ATP synthase activity, rotational mechanism"/>
    <property type="evidence" value="ECO:0007669"/>
    <property type="project" value="UniProtKB-UniRule"/>
</dbReference>
<evidence type="ECO:0000256" key="8">
    <source>
        <dbReference type="ARBA" id="ARBA00023065"/>
    </source>
</evidence>
<evidence type="ECO:0000256" key="6">
    <source>
        <dbReference type="ARBA" id="ARBA00022840"/>
    </source>
</evidence>
<dbReference type="CDD" id="cd01134">
    <property type="entry name" value="V_A-ATPase_A"/>
    <property type="match status" value="1"/>
</dbReference>
<feature type="domain" description="ATPase F1/V1/A1 complex alpha/beta subunit nucleotide-binding" evidence="13">
    <location>
        <begin position="231"/>
        <end position="452"/>
    </location>
</feature>
<dbReference type="FunFam" id="3.40.50.300:FF:000675">
    <property type="entry name" value="V-type ATP synthase alpha chain"/>
    <property type="match status" value="1"/>
</dbReference>
<keyword evidence="18" id="KW-1185">Reference proteome</keyword>
<evidence type="ECO:0000256" key="11">
    <source>
        <dbReference type="ARBA" id="ARBA00054855"/>
    </source>
</evidence>
<keyword evidence="12" id="KW-0066">ATP synthesis</keyword>
<dbReference type="InterPro" id="IPR004100">
    <property type="entry name" value="ATPase_F1/V1/A1_a/bsu_N"/>
</dbReference>
<dbReference type="Pfam" id="PF16886">
    <property type="entry name" value="ATP-synt_ab_Xtn"/>
    <property type="match status" value="1"/>
</dbReference>
<dbReference type="InterPro" id="IPR020003">
    <property type="entry name" value="ATPase_a/bsu_AS"/>
</dbReference>
<comment type="similarity">
    <text evidence="1 12">Belongs to the ATPase alpha/beta chains family.</text>
</comment>
<dbReference type="HAMAP" id="MF_00309">
    <property type="entry name" value="ATP_synth_A_arch"/>
    <property type="match status" value="1"/>
</dbReference>
<evidence type="ECO:0000256" key="7">
    <source>
        <dbReference type="ARBA" id="ARBA00022967"/>
    </source>
</evidence>
<evidence type="ECO:0000256" key="2">
    <source>
        <dbReference type="ARBA" id="ARBA00012473"/>
    </source>
</evidence>
<keyword evidence="5 12" id="KW-0547">Nucleotide-binding</keyword>
<keyword evidence="17" id="KW-0378">Hydrolase</keyword>
<dbReference type="AlphaFoldDB" id="A0A0H5E466"/>
<dbReference type="PANTHER" id="PTHR43607">
    <property type="entry name" value="V-TYPE PROTON ATPASE CATALYTIC SUBUNIT A"/>
    <property type="match status" value="1"/>
</dbReference>
<comment type="function">
    <text evidence="11 12">Produces ATP from ADP in the presence of a proton gradient across the membrane. The V-type alpha chain is a catalytic subunit.</text>
</comment>
<keyword evidence="6 12" id="KW-0067">ATP-binding</keyword>
<dbReference type="Gene3D" id="3.40.50.300">
    <property type="entry name" value="P-loop containing nucleotide triphosphate hydrolases"/>
    <property type="match status" value="1"/>
</dbReference>
<dbReference type="InterPro" id="IPR027417">
    <property type="entry name" value="P-loop_NTPase"/>
</dbReference>
<dbReference type="NCBIfam" id="NF003220">
    <property type="entry name" value="PRK04192.1"/>
    <property type="match status" value="1"/>
</dbReference>
<evidence type="ECO:0000259" key="15">
    <source>
        <dbReference type="Pfam" id="PF16886"/>
    </source>
</evidence>
<evidence type="ECO:0000256" key="12">
    <source>
        <dbReference type="HAMAP-Rule" id="MF_00309"/>
    </source>
</evidence>
<dbReference type="Pfam" id="PF00006">
    <property type="entry name" value="ATP-synt_ab"/>
    <property type="match status" value="1"/>
</dbReference>
<dbReference type="InterPro" id="IPR022878">
    <property type="entry name" value="V-ATPase_asu"/>
</dbReference>
<dbReference type="InterPro" id="IPR055190">
    <property type="entry name" value="ATP-synt_VA_C"/>
</dbReference>
<organism evidence="17 18">
    <name type="scientific">Estrella lausannensis</name>
    <dbReference type="NCBI Taxonomy" id="483423"/>
    <lineage>
        <taxon>Bacteria</taxon>
        <taxon>Pseudomonadati</taxon>
        <taxon>Chlamydiota</taxon>
        <taxon>Chlamydiia</taxon>
        <taxon>Parachlamydiales</taxon>
        <taxon>Candidatus Criblamydiaceae</taxon>
        <taxon>Estrella</taxon>
    </lineage>
</organism>
<evidence type="ECO:0000259" key="16">
    <source>
        <dbReference type="Pfam" id="PF22919"/>
    </source>
</evidence>
<dbReference type="Pfam" id="PF22919">
    <property type="entry name" value="ATP-synt_VA_C"/>
    <property type="match status" value="1"/>
</dbReference>
<evidence type="ECO:0000259" key="14">
    <source>
        <dbReference type="Pfam" id="PF02874"/>
    </source>
</evidence>
<feature type="binding site" evidence="12">
    <location>
        <begin position="251"/>
        <end position="258"/>
    </location>
    <ligand>
        <name>ATP</name>
        <dbReference type="ChEBI" id="CHEBI:30616"/>
    </ligand>
</feature>
<dbReference type="SUPFAM" id="SSF52540">
    <property type="entry name" value="P-loop containing nucleoside triphosphate hydrolases"/>
    <property type="match status" value="1"/>
</dbReference>
<evidence type="ECO:0000256" key="9">
    <source>
        <dbReference type="ARBA" id="ARBA00031719"/>
    </source>
</evidence>
<dbReference type="PROSITE" id="PS00152">
    <property type="entry name" value="ATPASE_ALPHA_BETA"/>
    <property type="match status" value="1"/>
</dbReference>
<accession>A0A0H5E466</accession>
<dbReference type="RefSeq" id="WP_098037877.1">
    <property type="nucleotide sequence ID" value="NZ_CWGJ01000011.1"/>
</dbReference>
<evidence type="ECO:0000313" key="17">
    <source>
        <dbReference type="EMBL" id="CRX38020.1"/>
    </source>
</evidence>
<dbReference type="GO" id="GO:0016787">
    <property type="term" value="F:hydrolase activity"/>
    <property type="evidence" value="ECO:0007669"/>
    <property type="project" value="UniProtKB-KW"/>
</dbReference>
<evidence type="ECO:0000256" key="5">
    <source>
        <dbReference type="ARBA" id="ARBA00022741"/>
    </source>
</evidence>
<dbReference type="EMBL" id="CWGJ01000011">
    <property type="protein sequence ID" value="CRX38020.1"/>
    <property type="molecule type" value="Genomic_DNA"/>
</dbReference>
<dbReference type="EC" id="7.1.2.2" evidence="2 12"/>
<comment type="catalytic activity">
    <reaction evidence="10 12">
        <text>ATP + H2O + 4 H(+)(in) = ADP + phosphate + 5 H(+)(out)</text>
        <dbReference type="Rhea" id="RHEA:57720"/>
        <dbReference type="ChEBI" id="CHEBI:15377"/>
        <dbReference type="ChEBI" id="CHEBI:15378"/>
        <dbReference type="ChEBI" id="CHEBI:30616"/>
        <dbReference type="ChEBI" id="CHEBI:43474"/>
        <dbReference type="ChEBI" id="CHEBI:456216"/>
        <dbReference type="EC" id="7.1.2.2"/>
    </reaction>
</comment>
<dbReference type="CDD" id="cd18111">
    <property type="entry name" value="ATP-synt_V_A-type_alpha_C"/>
    <property type="match status" value="1"/>
</dbReference>
<evidence type="ECO:0000256" key="10">
    <source>
        <dbReference type="ARBA" id="ARBA00048383"/>
    </source>
</evidence>
<dbReference type="Pfam" id="PF02874">
    <property type="entry name" value="ATP-synt_ab_N"/>
    <property type="match status" value="1"/>
</dbReference>
<dbReference type="GO" id="GO:0046961">
    <property type="term" value="F:proton-transporting ATPase activity, rotational mechanism"/>
    <property type="evidence" value="ECO:0007669"/>
    <property type="project" value="InterPro"/>
</dbReference>
<evidence type="ECO:0000256" key="3">
    <source>
        <dbReference type="ARBA" id="ARBA00018003"/>
    </source>
</evidence>
<dbReference type="GO" id="GO:0042777">
    <property type="term" value="P:proton motive force-driven plasma membrane ATP synthesis"/>
    <property type="evidence" value="ECO:0007669"/>
    <property type="project" value="UniProtKB-UniRule"/>
</dbReference>
<feature type="domain" description="ATPsynthase alpha/beta subunit barrel-sandwich" evidence="15">
    <location>
        <begin position="126"/>
        <end position="213"/>
    </location>
</feature>
<keyword evidence="4 12" id="KW-0813">Transport</keyword>
<dbReference type="Gene3D" id="2.30.30.650">
    <property type="match status" value="1"/>
</dbReference>
<dbReference type="InterPro" id="IPR031686">
    <property type="entry name" value="ATP-synth_a_Xtn"/>
</dbReference>
<dbReference type="OrthoDB" id="9803053at2"/>
<evidence type="ECO:0000256" key="4">
    <source>
        <dbReference type="ARBA" id="ARBA00022448"/>
    </source>
</evidence>
<keyword evidence="8 12" id="KW-0406">Ion transport</keyword>